<gene>
    <name evidence="6" type="ORF">AVEN_233372_1</name>
</gene>
<dbReference type="GO" id="GO:0016020">
    <property type="term" value="C:membrane"/>
    <property type="evidence" value="ECO:0007669"/>
    <property type="project" value="UniProtKB-SubCell"/>
</dbReference>
<evidence type="ECO:0000256" key="5">
    <source>
        <dbReference type="SAM" id="Phobius"/>
    </source>
</evidence>
<accession>A0A4Y2L0K7</accession>
<keyword evidence="4 5" id="KW-0472">Membrane</keyword>
<evidence type="ECO:0000256" key="3">
    <source>
        <dbReference type="ARBA" id="ARBA00022989"/>
    </source>
</evidence>
<keyword evidence="7" id="KW-1185">Reference proteome</keyword>
<dbReference type="Gene3D" id="1.20.1070.10">
    <property type="entry name" value="Rhodopsin 7-helix transmembrane proteins"/>
    <property type="match status" value="1"/>
</dbReference>
<proteinExistence type="predicted"/>
<evidence type="ECO:0000256" key="4">
    <source>
        <dbReference type="ARBA" id="ARBA00023136"/>
    </source>
</evidence>
<dbReference type="PANTHER" id="PTHR45692:SF1">
    <property type="entry name" value="G-PROTEIN COUPLED RECEPTORS FAMILY 2 PROFILE 2 DOMAIN-CONTAINING PROTEIN"/>
    <property type="match status" value="1"/>
</dbReference>
<dbReference type="GO" id="GO:0004930">
    <property type="term" value="F:G protein-coupled receptor activity"/>
    <property type="evidence" value="ECO:0007669"/>
    <property type="project" value="InterPro"/>
</dbReference>
<comment type="caution">
    <text evidence="6">The sequence shown here is derived from an EMBL/GenBank/DDBJ whole genome shotgun (WGS) entry which is preliminary data.</text>
</comment>
<keyword evidence="3 5" id="KW-1133">Transmembrane helix</keyword>
<feature type="transmembrane region" description="Helical" evidence="5">
    <location>
        <begin position="244"/>
        <end position="271"/>
    </location>
</feature>
<protein>
    <submittedName>
        <fullName evidence="6">Uncharacterized protein</fullName>
    </submittedName>
</protein>
<name>A0A4Y2L0K7_ARAVE</name>
<dbReference type="Proteomes" id="UP000499080">
    <property type="component" value="Unassembled WGS sequence"/>
</dbReference>
<dbReference type="OrthoDB" id="6487061at2759"/>
<dbReference type="EMBL" id="BGPR01005235">
    <property type="protein sequence ID" value="GBN08144.1"/>
    <property type="molecule type" value="Genomic_DNA"/>
</dbReference>
<evidence type="ECO:0000256" key="1">
    <source>
        <dbReference type="ARBA" id="ARBA00004141"/>
    </source>
</evidence>
<feature type="transmembrane region" description="Helical" evidence="5">
    <location>
        <begin position="325"/>
        <end position="344"/>
    </location>
</feature>
<reference evidence="6 7" key="1">
    <citation type="journal article" date="2019" name="Sci. Rep.">
        <title>Orb-weaving spider Araneus ventricosus genome elucidates the spidroin gene catalogue.</title>
        <authorList>
            <person name="Kono N."/>
            <person name="Nakamura H."/>
            <person name="Ohtoshi R."/>
            <person name="Moran D.A.P."/>
            <person name="Shinohara A."/>
            <person name="Yoshida Y."/>
            <person name="Fujiwara M."/>
            <person name="Mori M."/>
            <person name="Tomita M."/>
            <person name="Arakawa K."/>
        </authorList>
    </citation>
    <scope>NUCLEOTIDE SEQUENCE [LARGE SCALE GENOMIC DNA]</scope>
</reference>
<comment type="subcellular location">
    <subcellularLocation>
        <location evidence="1">Membrane</location>
        <topology evidence="1">Multi-pass membrane protein</topology>
    </subcellularLocation>
</comment>
<dbReference type="Pfam" id="PF00002">
    <property type="entry name" value="7tm_2"/>
    <property type="match status" value="1"/>
</dbReference>
<dbReference type="InterPro" id="IPR000832">
    <property type="entry name" value="GPCR_2_secretin-like"/>
</dbReference>
<organism evidence="6 7">
    <name type="scientific">Araneus ventricosus</name>
    <name type="common">Orbweaver spider</name>
    <name type="synonym">Epeira ventricosa</name>
    <dbReference type="NCBI Taxonomy" id="182803"/>
    <lineage>
        <taxon>Eukaryota</taxon>
        <taxon>Metazoa</taxon>
        <taxon>Ecdysozoa</taxon>
        <taxon>Arthropoda</taxon>
        <taxon>Chelicerata</taxon>
        <taxon>Arachnida</taxon>
        <taxon>Araneae</taxon>
        <taxon>Araneomorphae</taxon>
        <taxon>Entelegynae</taxon>
        <taxon>Araneoidea</taxon>
        <taxon>Araneidae</taxon>
        <taxon>Araneus</taxon>
    </lineage>
</organism>
<evidence type="ECO:0000313" key="7">
    <source>
        <dbReference type="Proteomes" id="UP000499080"/>
    </source>
</evidence>
<sequence>MDSPVSEKSSAQYSVALGGQLVLISCKPDIPFSLNKFSYVYESNSLGCKVKQFNDSRAEGGALERKCLGDFYTGAQWNPVEKNCTDVQSQVTMTLYELAKTNITEDNILNSTKSMEMLTTSSEQLSSTDVQYVAQILRNVANIPAVEPEEMEGRYKTQNSVQPLCLLGFVPPRISDRDPEHWMGIRLHGGRHTPALLHAGFVLLDARGSLPALHVFCEGPRDLHSSLSAESDVVCLGCWLSGDVFYIAVAFPVSASLVINFMVFGVIFYSLTCGESKQKLKHNQEQRRDMVVRAKTMFCVSLLLGLSWVFGFLAAMEETKLVCHYLFVITTTLQGFLFFVFFVLRQKNTRELWQNLVKTTSTPGSSQPIGLKEL</sequence>
<dbReference type="PANTHER" id="PTHR45692">
    <property type="entry name" value="G_PROTEIN_RECEP_F2_4 DOMAIN-CONTAINING PROTEIN"/>
    <property type="match status" value="1"/>
</dbReference>
<keyword evidence="2 5" id="KW-0812">Transmembrane</keyword>
<evidence type="ECO:0000256" key="2">
    <source>
        <dbReference type="ARBA" id="ARBA00022692"/>
    </source>
</evidence>
<dbReference type="AlphaFoldDB" id="A0A4Y2L0K7"/>
<evidence type="ECO:0000313" key="6">
    <source>
        <dbReference type="EMBL" id="GBN08144.1"/>
    </source>
</evidence>
<feature type="transmembrane region" description="Helical" evidence="5">
    <location>
        <begin position="292"/>
        <end position="313"/>
    </location>
</feature>